<feature type="domain" description="Nascent polypeptide-associated complex subunit alpha-like UBA" evidence="2">
    <location>
        <begin position="77"/>
        <end position="116"/>
    </location>
</feature>
<evidence type="ECO:0000313" key="3">
    <source>
        <dbReference type="EMBL" id="KAH6657284.1"/>
    </source>
</evidence>
<dbReference type="EMBL" id="JAGPXC010000002">
    <property type="protein sequence ID" value="KAH6657284.1"/>
    <property type="molecule type" value="Genomic_DNA"/>
</dbReference>
<proteinExistence type="predicted"/>
<reference evidence="3" key="1">
    <citation type="journal article" date="2021" name="Nat. Commun.">
        <title>Genetic determinants of endophytism in the Arabidopsis root mycobiome.</title>
        <authorList>
            <person name="Mesny F."/>
            <person name="Miyauchi S."/>
            <person name="Thiergart T."/>
            <person name="Pickel B."/>
            <person name="Atanasova L."/>
            <person name="Karlsson M."/>
            <person name="Huettel B."/>
            <person name="Barry K.W."/>
            <person name="Haridas S."/>
            <person name="Chen C."/>
            <person name="Bauer D."/>
            <person name="Andreopoulos W."/>
            <person name="Pangilinan J."/>
            <person name="LaButti K."/>
            <person name="Riley R."/>
            <person name="Lipzen A."/>
            <person name="Clum A."/>
            <person name="Drula E."/>
            <person name="Henrissat B."/>
            <person name="Kohler A."/>
            <person name="Grigoriev I.V."/>
            <person name="Martin F.M."/>
            <person name="Hacquard S."/>
        </authorList>
    </citation>
    <scope>NUCLEOTIDE SEQUENCE</scope>
    <source>
        <strain evidence="3">MPI-SDFR-AT-0073</strain>
    </source>
</reference>
<name>A0A9P8US00_9PEZI</name>
<evidence type="ECO:0000313" key="4">
    <source>
        <dbReference type="Proteomes" id="UP000758603"/>
    </source>
</evidence>
<protein>
    <recommendedName>
        <fullName evidence="2">Nascent polypeptide-associated complex subunit alpha-like UBA domain-containing protein</fullName>
    </recommendedName>
</protein>
<comment type="caution">
    <text evidence="3">The sequence shown here is derived from an EMBL/GenBank/DDBJ whole genome shotgun (WGS) entry which is preliminary data.</text>
</comment>
<dbReference type="InterPro" id="IPR038922">
    <property type="entry name" value="HYPK_UBA"/>
</dbReference>
<dbReference type="GO" id="GO:0050821">
    <property type="term" value="P:protein stabilization"/>
    <property type="evidence" value="ECO:0007669"/>
    <property type="project" value="TreeGrafter"/>
</dbReference>
<dbReference type="CDD" id="cd14361">
    <property type="entry name" value="UBA_HYPK"/>
    <property type="match status" value="1"/>
</dbReference>
<dbReference type="PANTHER" id="PTHR31184:SF2">
    <property type="entry name" value="HUNTINGTIN-INTERACTING PROTEIN K"/>
    <property type="match status" value="1"/>
</dbReference>
<accession>A0A9P8US00</accession>
<dbReference type="AlphaFoldDB" id="A0A9P8US00"/>
<dbReference type="GO" id="GO:0043066">
    <property type="term" value="P:negative regulation of apoptotic process"/>
    <property type="evidence" value="ECO:0007669"/>
    <property type="project" value="TreeGrafter"/>
</dbReference>
<sequence>MAEPQPPNVHEGATTGDVEDEVTQAKSAEDRKAAAAMSRLDDNDDDAGSAQVDKDALKGLSLGGSGAGAAKTEVKKVKIDAADVTLLVDQLDLPKSKATELLKAHDGDAVKAMRALFTAP</sequence>
<dbReference type="Proteomes" id="UP000758603">
    <property type="component" value="Unassembled WGS sequence"/>
</dbReference>
<gene>
    <name evidence="3" type="ORF">BKA67DRAFT_184554</name>
</gene>
<dbReference type="PANTHER" id="PTHR31184">
    <property type="entry name" value="HUNTINGTIN-INTERACTING PROTEIN K FAMILY MEMBER"/>
    <property type="match status" value="1"/>
</dbReference>
<dbReference type="InterPro" id="IPR044034">
    <property type="entry name" value="NAC-like_UBA"/>
</dbReference>
<keyword evidence="4" id="KW-1185">Reference proteome</keyword>
<dbReference type="Pfam" id="PF19026">
    <property type="entry name" value="UBA_HYPK"/>
    <property type="match status" value="1"/>
</dbReference>
<organism evidence="3 4">
    <name type="scientific">Truncatella angustata</name>
    <dbReference type="NCBI Taxonomy" id="152316"/>
    <lineage>
        <taxon>Eukaryota</taxon>
        <taxon>Fungi</taxon>
        <taxon>Dikarya</taxon>
        <taxon>Ascomycota</taxon>
        <taxon>Pezizomycotina</taxon>
        <taxon>Sordariomycetes</taxon>
        <taxon>Xylariomycetidae</taxon>
        <taxon>Amphisphaeriales</taxon>
        <taxon>Sporocadaceae</taxon>
        <taxon>Truncatella</taxon>
    </lineage>
</organism>
<dbReference type="RefSeq" id="XP_045961518.1">
    <property type="nucleotide sequence ID" value="XM_046095307.1"/>
</dbReference>
<dbReference type="OrthoDB" id="285219at2759"/>
<evidence type="ECO:0000259" key="2">
    <source>
        <dbReference type="Pfam" id="PF19026"/>
    </source>
</evidence>
<evidence type="ECO:0000256" key="1">
    <source>
        <dbReference type="SAM" id="MobiDB-lite"/>
    </source>
</evidence>
<feature type="region of interest" description="Disordered" evidence="1">
    <location>
        <begin position="1"/>
        <end position="52"/>
    </location>
</feature>
<dbReference type="GeneID" id="70124200"/>
<dbReference type="InterPro" id="IPR052617">
    <property type="entry name" value="Huntingtin-int_K"/>
</dbReference>